<organism evidence="1 2">
    <name type="scientific">Plakobranchus ocellatus</name>
    <dbReference type="NCBI Taxonomy" id="259542"/>
    <lineage>
        <taxon>Eukaryota</taxon>
        <taxon>Metazoa</taxon>
        <taxon>Spiralia</taxon>
        <taxon>Lophotrochozoa</taxon>
        <taxon>Mollusca</taxon>
        <taxon>Gastropoda</taxon>
        <taxon>Heterobranchia</taxon>
        <taxon>Euthyneura</taxon>
        <taxon>Panpulmonata</taxon>
        <taxon>Sacoglossa</taxon>
        <taxon>Placobranchoidea</taxon>
        <taxon>Plakobranchidae</taxon>
        <taxon>Plakobranchus</taxon>
    </lineage>
</organism>
<dbReference type="AlphaFoldDB" id="A0AAV3YIW4"/>
<comment type="caution">
    <text evidence="1">The sequence shown here is derived from an EMBL/GenBank/DDBJ whole genome shotgun (WGS) entry which is preliminary data.</text>
</comment>
<evidence type="ECO:0000313" key="1">
    <source>
        <dbReference type="EMBL" id="GFN82457.1"/>
    </source>
</evidence>
<proteinExistence type="predicted"/>
<dbReference type="EMBL" id="BLXT01000981">
    <property type="protein sequence ID" value="GFN82457.1"/>
    <property type="molecule type" value="Genomic_DNA"/>
</dbReference>
<protein>
    <submittedName>
        <fullName evidence="1">Poly [ADP-ribose] polymerase</fullName>
    </submittedName>
</protein>
<reference evidence="1 2" key="1">
    <citation type="journal article" date="2021" name="Elife">
        <title>Chloroplast acquisition without the gene transfer in kleptoplastic sea slugs, Plakobranchus ocellatus.</title>
        <authorList>
            <person name="Maeda T."/>
            <person name="Takahashi S."/>
            <person name="Yoshida T."/>
            <person name="Shimamura S."/>
            <person name="Takaki Y."/>
            <person name="Nagai Y."/>
            <person name="Toyoda A."/>
            <person name="Suzuki Y."/>
            <person name="Arimoto A."/>
            <person name="Ishii H."/>
            <person name="Satoh N."/>
            <person name="Nishiyama T."/>
            <person name="Hasebe M."/>
            <person name="Maruyama T."/>
            <person name="Minagawa J."/>
            <person name="Obokata J."/>
            <person name="Shigenobu S."/>
        </authorList>
    </citation>
    <scope>NUCLEOTIDE SEQUENCE [LARGE SCALE GENOMIC DNA]</scope>
</reference>
<dbReference type="Proteomes" id="UP000735302">
    <property type="component" value="Unassembled WGS sequence"/>
</dbReference>
<gene>
    <name evidence="1" type="ORF">PoB_000896300</name>
</gene>
<sequence>MFNGDLKGCNSKALQLARAAEVVRKENIYYYLAFNGRFPNKCQERSVPAVLKALITFILDGPAAQSNQALLTIPRDRLF</sequence>
<evidence type="ECO:0000313" key="2">
    <source>
        <dbReference type="Proteomes" id="UP000735302"/>
    </source>
</evidence>
<accession>A0AAV3YIW4</accession>
<name>A0AAV3YIW4_9GAST</name>
<keyword evidence="2" id="KW-1185">Reference proteome</keyword>